<evidence type="ECO:0000259" key="2">
    <source>
        <dbReference type="Pfam" id="PF13360"/>
    </source>
</evidence>
<evidence type="ECO:0000313" key="4">
    <source>
        <dbReference type="Proteomes" id="UP000198605"/>
    </source>
</evidence>
<reference evidence="4" key="1">
    <citation type="submission" date="2016-06" db="EMBL/GenBank/DDBJ databases">
        <authorList>
            <person name="Varghese N."/>
            <person name="Submissions Spin"/>
        </authorList>
    </citation>
    <scope>NUCLEOTIDE SEQUENCE [LARGE SCALE GENOMIC DNA]</scope>
    <source>
        <strain evidence="4">DSM 44151</strain>
    </source>
</reference>
<dbReference type="STRING" id="47854.GA0070603_2383"/>
<proteinExistence type="predicted"/>
<evidence type="ECO:0000313" key="3">
    <source>
        <dbReference type="EMBL" id="SCL57265.1"/>
    </source>
</evidence>
<dbReference type="InterPro" id="IPR015943">
    <property type="entry name" value="WD40/YVTN_repeat-like_dom_sf"/>
</dbReference>
<dbReference type="Pfam" id="PF13360">
    <property type="entry name" value="PQQ_2"/>
    <property type="match status" value="1"/>
</dbReference>
<gene>
    <name evidence="3" type="ORF">GA0070603_2383</name>
</gene>
<dbReference type="SUPFAM" id="SSF50998">
    <property type="entry name" value="Quinoprotein alcohol dehydrogenase-like"/>
    <property type="match status" value="1"/>
</dbReference>
<dbReference type="Gene3D" id="2.130.10.10">
    <property type="entry name" value="YVTN repeat-like/Quinoprotein amine dehydrogenase"/>
    <property type="match status" value="1"/>
</dbReference>
<feature type="domain" description="Pyrrolo-quinoline quinone repeat" evidence="2">
    <location>
        <begin position="134"/>
        <end position="279"/>
    </location>
</feature>
<dbReference type="AlphaFoldDB" id="A0A1C6UT41"/>
<sequence length="429" mass="44284">MSPVIELGEMRHDEDADGPAPRPLRPPGRLARVVAAGCLALLTLAGAAPPARQPVGVRVPAPQGAAFLIVGSRLVVADGPGLIGRGGRVVTGHRLPGGEPLWRFTLPAGDHVLHVSALAGGLLVTSSPAGAGDTVSTLLDADTGAVRWRQTGYPVSTGSGGVLFETPRAAGTGTVLAADPVSGAVRWSLPLPANGVAYRTGKRGVTQIVLISADGRVAVHDAESGALVHAGRVPPAVDGVSYRFAQVVGDLLLVDGAPGTVTAYGLDRLDRRWTVPVESRAGTWFVECAGMLCIRDQTGGVRALDPATGEPTWVDDHWVGMAPVGDRLLGAEPGVGLELELVVLDPATGRSLARLGRWRTTGFESDPSRLLGLRRMPGDRTLVGTLDVAAGEARIRAVLPGSWDDCADSGTALVCLRPSGGLMVWSVGR</sequence>
<protein>
    <submittedName>
        <fullName evidence="3">Outer membrane protein assembly factor BamB, contains PQQ-like beta-propeller repeat</fullName>
    </submittedName>
</protein>
<dbReference type="InterPro" id="IPR011047">
    <property type="entry name" value="Quinoprotein_ADH-like_sf"/>
</dbReference>
<evidence type="ECO:0000256" key="1">
    <source>
        <dbReference type="SAM" id="MobiDB-lite"/>
    </source>
</evidence>
<feature type="region of interest" description="Disordered" evidence="1">
    <location>
        <begin position="1"/>
        <end position="26"/>
    </location>
</feature>
<dbReference type="OrthoDB" id="3343890at2"/>
<name>A0A1C6UT41_9ACTN</name>
<dbReference type="EMBL" id="FMIB01000002">
    <property type="protein sequence ID" value="SCL57265.1"/>
    <property type="molecule type" value="Genomic_DNA"/>
</dbReference>
<keyword evidence="4" id="KW-1185">Reference proteome</keyword>
<dbReference type="InterPro" id="IPR002372">
    <property type="entry name" value="PQQ_rpt_dom"/>
</dbReference>
<organism evidence="3 4">
    <name type="scientific">Micromonospora chersina</name>
    <dbReference type="NCBI Taxonomy" id="47854"/>
    <lineage>
        <taxon>Bacteria</taxon>
        <taxon>Bacillati</taxon>
        <taxon>Actinomycetota</taxon>
        <taxon>Actinomycetes</taxon>
        <taxon>Micromonosporales</taxon>
        <taxon>Micromonosporaceae</taxon>
        <taxon>Micromonospora</taxon>
    </lineage>
</organism>
<dbReference type="Proteomes" id="UP000198605">
    <property type="component" value="Unassembled WGS sequence"/>
</dbReference>
<dbReference type="GeneID" id="43279032"/>
<accession>A0A1C6UT41</accession>
<dbReference type="RefSeq" id="WP_091321855.1">
    <property type="nucleotide sequence ID" value="NZ_FMIB01000002.1"/>
</dbReference>